<dbReference type="InterPro" id="IPR000805">
    <property type="entry name" value="Glyco_hydro_26"/>
</dbReference>
<feature type="active site" description="Nucleophile" evidence="4">
    <location>
        <position position="384"/>
    </location>
</feature>
<dbReference type="InterPro" id="IPR036601">
    <property type="entry name" value="CBM10_sf"/>
</dbReference>
<comment type="caution">
    <text evidence="8">The sequence shown here is derived from an EMBL/GenBank/DDBJ whole genome shotgun (WGS) entry which is preliminary data.</text>
</comment>
<evidence type="ECO:0000256" key="3">
    <source>
        <dbReference type="ARBA" id="ARBA00023295"/>
    </source>
</evidence>
<evidence type="ECO:0000313" key="8">
    <source>
        <dbReference type="EMBL" id="GGA72667.1"/>
    </source>
</evidence>
<evidence type="ECO:0000259" key="7">
    <source>
        <dbReference type="PROSITE" id="PS51764"/>
    </source>
</evidence>
<feature type="domain" description="GH26" evidence="7">
    <location>
        <begin position="139"/>
        <end position="447"/>
    </location>
</feature>
<organism evidence="8 9">
    <name type="scientific">Neiella marina</name>
    <dbReference type="NCBI Taxonomy" id="508461"/>
    <lineage>
        <taxon>Bacteria</taxon>
        <taxon>Pseudomonadati</taxon>
        <taxon>Pseudomonadota</taxon>
        <taxon>Gammaproteobacteria</taxon>
        <taxon>Alteromonadales</taxon>
        <taxon>Echinimonadaceae</taxon>
        <taxon>Neiella</taxon>
    </lineage>
</organism>
<name>A0A8J2U444_9GAMM</name>
<accession>A0A8J2U444</accession>
<comment type="similarity">
    <text evidence="1 4">Belongs to the glycosyl hydrolase 26 family.</text>
</comment>
<keyword evidence="2 4" id="KW-0378">Hydrolase</keyword>
<evidence type="ECO:0000313" key="9">
    <source>
        <dbReference type="Proteomes" id="UP000619743"/>
    </source>
</evidence>
<dbReference type="RefSeq" id="WP_229744656.1">
    <property type="nucleotide sequence ID" value="NZ_BMDX01000004.1"/>
</dbReference>
<reference evidence="9" key="1">
    <citation type="journal article" date="2019" name="Int. J. Syst. Evol. Microbiol.">
        <title>The Global Catalogue of Microorganisms (GCM) 10K type strain sequencing project: providing services to taxonomists for standard genome sequencing and annotation.</title>
        <authorList>
            <consortium name="The Broad Institute Genomics Platform"/>
            <consortium name="The Broad Institute Genome Sequencing Center for Infectious Disease"/>
            <person name="Wu L."/>
            <person name="Ma J."/>
        </authorList>
    </citation>
    <scope>NUCLEOTIDE SEQUENCE [LARGE SCALE GENOMIC DNA]</scope>
    <source>
        <strain evidence="9">CGMCC 1.10130</strain>
    </source>
</reference>
<proteinExistence type="inferred from homology"/>
<dbReference type="PROSITE" id="PS51763">
    <property type="entry name" value="CBM10"/>
    <property type="match status" value="1"/>
</dbReference>
<feature type="region of interest" description="Disordered" evidence="5">
    <location>
        <begin position="29"/>
        <end position="69"/>
    </location>
</feature>
<keyword evidence="9" id="KW-1185">Reference proteome</keyword>
<dbReference type="InterPro" id="IPR022790">
    <property type="entry name" value="GH26_dom"/>
</dbReference>
<evidence type="ECO:0008006" key="10">
    <source>
        <dbReference type="Google" id="ProtNLM"/>
    </source>
</evidence>
<gene>
    <name evidence="8" type="ORF">GCM10011369_13040</name>
</gene>
<dbReference type="InterPro" id="IPR009031">
    <property type="entry name" value="CBM10"/>
</dbReference>
<dbReference type="Gene3D" id="3.20.20.80">
    <property type="entry name" value="Glycosidases"/>
    <property type="match status" value="1"/>
</dbReference>
<protein>
    <recommendedName>
        <fullName evidence="10">Beta-mannosidase</fullName>
    </recommendedName>
</protein>
<dbReference type="PANTHER" id="PTHR40079:SF4">
    <property type="entry name" value="GH26 DOMAIN-CONTAINING PROTEIN-RELATED"/>
    <property type="match status" value="1"/>
</dbReference>
<dbReference type="InterPro" id="IPR017853">
    <property type="entry name" value="GH"/>
</dbReference>
<dbReference type="GO" id="GO:0016985">
    <property type="term" value="F:mannan endo-1,4-beta-mannosidase activity"/>
    <property type="evidence" value="ECO:0007669"/>
    <property type="project" value="InterPro"/>
</dbReference>
<dbReference type="SMART" id="SM01064">
    <property type="entry name" value="CBM_10"/>
    <property type="match status" value="1"/>
</dbReference>
<evidence type="ECO:0000256" key="1">
    <source>
        <dbReference type="ARBA" id="ARBA00007754"/>
    </source>
</evidence>
<feature type="compositionally biased region" description="Pro residues" evidence="5">
    <location>
        <begin position="50"/>
        <end position="66"/>
    </location>
</feature>
<dbReference type="AlphaFoldDB" id="A0A8J2U444"/>
<dbReference type="PRINTS" id="PR00739">
    <property type="entry name" value="GLHYDRLASE26"/>
</dbReference>
<dbReference type="Proteomes" id="UP000619743">
    <property type="component" value="Unassembled WGS sequence"/>
</dbReference>
<dbReference type="PANTHER" id="PTHR40079">
    <property type="entry name" value="MANNAN ENDO-1,4-BETA-MANNOSIDASE E-RELATED"/>
    <property type="match status" value="1"/>
</dbReference>
<dbReference type="PROSITE" id="PS51764">
    <property type="entry name" value="GH26"/>
    <property type="match status" value="1"/>
</dbReference>
<evidence type="ECO:0000259" key="6">
    <source>
        <dbReference type="PROSITE" id="PS51763"/>
    </source>
</evidence>
<feature type="domain" description="CBM10" evidence="6">
    <location>
        <begin position="66"/>
        <end position="104"/>
    </location>
</feature>
<dbReference type="Gene3D" id="2.30.32.30">
    <property type="entry name" value="CBM10"/>
    <property type="match status" value="1"/>
</dbReference>
<dbReference type="EMBL" id="BMDX01000004">
    <property type="protein sequence ID" value="GGA72667.1"/>
    <property type="molecule type" value="Genomic_DNA"/>
</dbReference>
<evidence type="ECO:0000256" key="2">
    <source>
        <dbReference type="ARBA" id="ARBA00022801"/>
    </source>
</evidence>
<evidence type="ECO:0000256" key="4">
    <source>
        <dbReference type="PROSITE-ProRule" id="PRU01100"/>
    </source>
</evidence>
<dbReference type="GO" id="GO:0030248">
    <property type="term" value="F:cellulose binding"/>
    <property type="evidence" value="ECO:0007669"/>
    <property type="project" value="InterPro"/>
</dbReference>
<dbReference type="SUPFAM" id="SSF51445">
    <property type="entry name" value="(Trans)glycosidases"/>
    <property type="match status" value="1"/>
</dbReference>
<dbReference type="GO" id="GO:0006080">
    <property type="term" value="P:substituted mannan metabolic process"/>
    <property type="evidence" value="ECO:0007669"/>
    <property type="project" value="InterPro"/>
</dbReference>
<dbReference type="Pfam" id="PF02156">
    <property type="entry name" value="Glyco_hydro_26"/>
    <property type="match status" value="1"/>
</dbReference>
<dbReference type="InterPro" id="IPR002883">
    <property type="entry name" value="CBM10/Dockerin_dom"/>
</dbReference>
<evidence type="ECO:0000256" key="5">
    <source>
        <dbReference type="SAM" id="MobiDB-lite"/>
    </source>
</evidence>
<feature type="active site" description="Proton donor" evidence="4">
    <location>
        <position position="292"/>
    </location>
</feature>
<sequence>MIYNNAEWFMSAKSQLLYSLILSMSISACGSSSSSPEPKEPESPIEQPEPEPPVEPPPEPTIPEPELPSYVVVGDSEYPYCGADDSDPDGDGWGWTGSESCVVRNSAADPDGDGSGILSPVPVADMLLTSELVNPLATSTTKAVFEYLHSIFGKQILSGQQDLTWKDSTDMYQRVINDTGKAPAIMGYDFMNYGVFSGDGGSGKSQTEEAITHWQRGGLVTFAWHWRDPSGGNGWPEFYTDRTEFRIPMDGDSLDMDSEAFEQMEADIEIIAAELQKLQAHDIPVLWRPLHEASGGWFWWGASGPQAQIALWQYLYDKLTNYYQLNNLIWVWNGQHADWYPGDEYVDIASMDVYATAQQYGAEAHSYASVQQFSHHSKLIAMSENNNMPDPDAMAEENAWWLYFTVWNDGSSAEGLTDPNNFWTGEYYNTAEHKQHVYGHELVITLDELPSFQPSPNFP</sequence>
<keyword evidence="3 4" id="KW-0326">Glycosidase</keyword>